<dbReference type="PROSITE" id="PS50297">
    <property type="entry name" value="ANK_REP_REGION"/>
    <property type="match status" value="1"/>
</dbReference>
<dbReference type="Gene3D" id="1.25.40.20">
    <property type="entry name" value="Ankyrin repeat-containing domain"/>
    <property type="match status" value="1"/>
</dbReference>
<dbReference type="eggNOG" id="KOG4308">
    <property type="taxonomic scope" value="Eukaryota"/>
</dbReference>
<dbReference type="EMBL" id="GL832986">
    <property type="protein sequence ID" value="EGD79552.1"/>
    <property type="molecule type" value="Genomic_DNA"/>
</dbReference>
<dbReference type="SUPFAM" id="SSF48403">
    <property type="entry name" value="Ankyrin repeat"/>
    <property type="match status" value="1"/>
</dbReference>
<dbReference type="CDD" id="cd00116">
    <property type="entry name" value="LRR_RI"/>
    <property type="match status" value="1"/>
</dbReference>
<dbReference type="GeneID" id="16069575"/>
<dbReference type="PROSITE" id="PS50088">
    <property type="entry name" value="ANK_REPEAT"/>
    <property type="match status" value="1"/>
</dbReference>
<dbReference type="Gene3D" id="3.80.10.10">
    <property type="entry name" value="Ribonuclease Inhibitor"/>
    <property type="match status" value="3"/>
</dbReference>
<dbReference type="Gene3D" id="3.40.50.300">
    <property type="entry name" value="P-loop containing nucleotide triphosphate hydrolases"/>
    <property type="match status" value="1"/>
</dbReference>
<dbReference type="InterPro" id="IPR001611">
    <property type="entry name" value="Leu-rich_rpt"/>
</dbReference>
<dbReference type="SUPFAM" id="SSF52540">
    <property type="entry name" value="P-loop containing nucleoside triphosphate hydrolases"/>
    <property type="match status" value="1"/>
</dbReference>
<dbReference type="InterPro" id="IPR012317">
    <property type="entry name" value="Poly(ADP-ribose)pol_cat_dom"/>
</dbReference>
<dbReference type="GO" id="GO:0003950">
    <property type="term" value="F:NAD+ poly-ADP-ribosyltransferase activity"/>
    <property type="evidence" value="ECO:0007669"/>
    <property type="project" value="InterPro"/>
</dbReference>
<dbReference type="InParanoid" id="F2UPJ7"/>
<protein>
    <recommendedName>
        <fullName evidence="3">PARP catalytic domain-containing protein</fullName>
    </recommendedName>
</protein>
<feature type="region of interest" description="Disordered" evidence="2">
    <location>
        <begin position="451"/>
        <end position="494"/>
    </location>
</feature>
<gene>
    <name evidence="4" type="ORF">PTSG_12997</name>
</gene>
<dbReference type="Pfam" id="PF12796">
    <property type="entry name" value="Ank_2"/>
    <property type="match status" value="1"/>
</dbReference>
<dbReference type="PANTHER" id="PTHR47679:SF2">
    <property type="entry name" value="C-TERMINAL OF ROC (COR) DOMAIN-CONTAINING PROTEIN"/>
    <property type="match status" value="1"/>
</dbReference>
<dbReference type="PANTHER" id="PTHR47679">
    <property type="entry name" value="PROTEIN TORNADO 1"/>
    <property type="match status" value="1"/>
</dbReference>
<keyword evidence="1" id="KW-0040">ANK repeat</keyword>
<dbReference type="InterPro" id="IPR036770">
    <property type="entry name" value="Ankyrin_rpt-contain_sf"/>
</dbReference>
<dbReference type="OrthoDB" id="184583at2759"/>
<dbReference type="Pfam" id="PF13516">
    <property type="entry name" value="LRR_6"/>
    <property type="match status" value="8"/>
</dbReference>
<feature type="region of interest" description="Disordered" evidence="2">
    <location>
        <begin position="2052"/>
        <end position="2083"/>
    </location>
</feature>
<evidence type="ECO:0000313" key="4">
    <source>
        <dbReference type="EMBL" id="EGD79552.1"/>
    </source>
</evidence>
<proteinExistence type="predicted"/>
<dbReference type="Gene3D" id="3.90.228.10">
    <property type="match status" value="1"/>
</dbReference>
<evidence type="ECO:0000256" key="1">
    <source>
        <dbReference type="PROSITE-ProRule" id="PRU00023"/>
    </source>
</evidence>
<dbReference type="PROSITE" id="PS51450">
    <property type="entry name" value="LRR"/>
    <property type="match status" value="1"/>
</dbReference>
<dbReference type="InterPro" id="IPR027417">
    <property type="entry name" value="P-loop_NTPase"/>
</dbReference>
<dbReference type="Pfam" id="PF00644">
    <property type="entry name" value="PARP"/>
    <property type="match status" value="1"/>
</dbReference>
<dbReference type="SUPFAM" id="SSF56399">
    <property type="entry name" value="ADP-ribosylation"/>
    <property type="match status" value="1"/>
</dbReference>
<feature type="compositionally biased region" description="Low complexity" evidence="2">
    <location>
        <begin position="2064"/>
        <end position="2081"/>
    </location>
</feature>
<feature type="domain" description="PARP catalytic" evidence="3">
    <location>
        <begin position="2103"/>
        <end position="2261"/>
    </location>
</feature>
<organism evidence="5">
    <name type="scientific">Salpingoeca rosetta (strain ATCC 50818 / BSB-021)</name>
    <dbReference type="NCBI Taxonomy" id="946362"/>
    <lineage>
        <taxon>Eukaryota</taxon>
        <taxon>Choanoflagellata</taxon>
        <taxon>Craspedida</taxon>
        <taxon>Salpingoecidae</taxon>
        <taxon>Salpingoeca</taxon>
    </lineage>
</organism>
<dbReference type="KEGG" id="sre:PTSG_12997"/>
<feature type="repeat" description="ANK" evidence="1">
    <location>
        <begin position="997"/>
        <end position="1026"/>
    </location>
</feature>
<dbReference type="InterPro" id="IPR002110">
    <property type="entry name" value="Ankyrin_rpt"/>
</dbReference>
<feature type="compositionally biased region" description="Low complexity" evidence="2">
    <location>
        <begin position="1300"/>
        <end position="1317"/>
    </location>
</feature>
<dbReference type="SMART" id="SM00368">
    <property type="entry name" value="LRR_RI"/>
    <property type="match status" value="12"/>
</dbReference>
<evidence type="ECO:0000313" key="5">
    <source>
        <dbReference type="Proteomes" id="UP000007799"/>
    </source>
</evidence>
<reference evidence="4" key="1">
    <citation type="submission" date="2009-08" db="EMBL/GenBank/DDBJ databases">
        <title>Annotation of Salpingoeca rosetta.</title>
        <authorList>
            <consortium name="The Broad Institute Genome Sequencing Platform"/>
            <person name="Russ C."/>
            <person name="Cuomo C."/>
            <person name="Burger G."/>
            <person name="Gray M.W."/>
            <person name="Holland P.W.H."/>
            <person name="King N."/>
            <person name="Lang F.B.F."/>
            <person name="Roger A.J."/>
            <person name="Ruiz-Trillo I."/>
            <person name="Young S.K."/>
            <person name="Zeng Q."/>
            <person name="Gargeya S."/>
            <person name="Alvarado L."/>
            <person name="Berlin A."/>
            <person name="Chapman S.B."/>
            <person name="Chen Z."/>
            <person name="Freedman E."/>
            <person name="Gellesch M."/>
            <person name="Goldberg J."/>
            <person name="Griggs A."/>
            <person name="Gujja S."/>
            <person name="Heilman E."/>
            <person name="Heiman D."/>
            <person name="Howarth C."/>
            <person name="Mehta T."/>
            <person name="Neiman D."/>
            <person name="Pearson M."/>
            <person name="Roberts A."/>
            <person name="Saif S."/>
            <person name="Shea T."/>
            <person name="Shenoy N."/>
            <person name="Sisk P."/>
            <person name="Stolte C."/>
            <person name="Sykes S."/>
            <person name="White J."/>
            <person name="Yandava C."/>
            <person name="Haas B."/>
            <person name="Nusbaum C."/>
            <person name="Birren B."/>
        </authorList>
    </citation>
    <scope>NUCLEOTIDE SEQUENCE [LARGE SCALE GENOMIC DNA]</scope>
    <source>
        <strain evidence="4">ATCC 50818</strain>
    </source>
</reference>
<dbReference type="Proteomes" id="UP000007799">
    <property type="component" value="Unassembled WGS sequence"/>
</dbReference>
<evidence type="ECO:0000256" key="2">
    <source>
        <dbReference type="SAM" id="MobiDB-lite"/>
    </source>
</evidence>
<dbReference type="SUPFAM" id="SSF52047">
    <property type="entry name" value="RNI-like"/>
    <property type="match status" value="2"/>
</dbReference>
<dbReference type="RefSeq" id="XP_004989033.1">
    <property type="nucleotide sequence ID" value="XM_004988976.1"/>
</dbReference>
<sequence>MALSRAACSAKIHGVTAPASPVKIVRAFVCAGDWHPRSRRQRAPLPGHVHSLMNMQDSPAHGVVEQLMQDPEVHAVCSALLRRLAQIVDEHLPRKRWCADNLSRHNKPQGERRRAIAMSGGDNRAREEVEALLAQTKVTDWVKNRIRAIANNTCGEIADLGRDGLGDIGARAVAEALKDNTCLKGLALWDNSIGDEGAVALAEMLKHNTTLTGLDLWRNSIGPEGAVALAEMLKHNTALEQLFLMSNRIGPEGAAALAEMLKHNTTLEELYLNNNSMGDEGAVALAEMLKHNTTMTWLDLNNNSIGDKGAVALAEMLKHNTTLEELYLYNNRIGDEGAVALAEMLKHNTALEELYLDNNSITPVGGAALGAALDENRTLSRLDIEKNSTATARAFGAALPVDRVLDTGNWFGDDERNVFNEAREKKQHKQVFAGFKTGTASAVATFFHQDHADAKQQDKQVTSPSTQHASVSQPTPSSPALVSTSSAPQCPPGSAPRLLTTGMFSLKSPASLADVQSQYDELCEVSLKYTQVLCSCLKALPPHEAMWPLDDPRHTTPDVAVLRQAEADHLACLSNPSSIAPHQCWESPSDFFTSLAEGSVFPQAHLTREGKAAALVARCTPGCDDVEFVIASSEDELAPWTAKLLAQFKKTQAAATPANFIAKCKEGDPRGAYRVLEASNFSQEIVHATDTNSKLPQLVYLLLLLGADAKTVNNKGYGVSDIAHRQSWLKVMVALDDAAWMNRLATSRREPEMVKLLASIDKRTCGPEIMRTGLTMHPDPLRVLCQRLHLSGVVTRLILVACDLDDKAAVVLGRHMHQLNHLRVLNLSHNAIGDVGANALSEPFFGQCCIATLGLDGNRITAAGVECLARAMVANELLSTISLVNNPVSEEGVGPMAEAVVVKRRLLADSRKRVKVTFTNDFFPNDGLDHVFTRTEHHEAFNQNLIEACSQGKTRQAEDMLRLGASANAGCNVLSRFSRSLQVARRYVNGTASVFTTALHAAVRTGNSMAVRLLLSHGADANVIDLEGLNPAQVARQLGHREVLDALKGSRDVSAGREPESHHKYEVFMSYRHTGNSKFAYFVHQYMKHTDLHVFMSSQKSPVACLIALQHSIVACPVVSAAALHQMRSLGHTDVCDNVLLQWMAMLELQQLAHQHPDKIHLRRIVPLFVGSGWHDSSHAMSSAEACEYDSFDRMKRLAESLSEAVSAATAAALDTFFSQVLHLPPPQHHKSVREVVLSLFDSVGVMSFYQDQQQHDLAADAVRITEKVHQEVVSAIRDRLSSHRKGASRLMQSSSSVKPTSTTALPATLPSSSSSSSPFDHELTAWLNRHSLLPHVEAALVEHGIDSLRVLLALVQEGDVTKQTLREAGVKLGPAVKLMQEAKELTSEDDSTSSAKAAYQEQLDLLKLLETGSVPLETAKVFVCGDDGIGKSTMIKSLPGSLFRRFTRTIFQPANDPDRRNERTPGIRVCEMKLKDTTSQGNDGDNAASLRVYDFGGQLAYHVIHTLMMSDRFAAFVVCVDLSEPKEHVKERANYWLQFICTRLQQGVAPSSSAAADGDAKDDVKPRVLIVGTKRDLAFRRGRVNVNGQPLWGAGMVADLKNMFGGIVNIQDTLIPLNCHQGGEAGFDVLRSQLAQHWRWLKGREVLVPKVVNGVAEAVKEARMLRAMWRAGDLLDFVRGSGNGINLVSVIQEDTFHQTLRYLHTRGDLLWYSSTPSLADFVFVDPNWLLHDVLGRALTPDGVQQGSITTKGVVTFTDLETAFRGIASADLVINVLQHTLLCFELPPSDDGQRRFMLPSRVEEEVDLTTAWSQGEWLLYAGRRLVVENNALALPPGFFPHVQTLLHKSFGATLKVWKDAFCCKRDGVQCLGLLRDDRAVDVWVRAPGGAECSAWSCMMEIVSFLQEEARGIDHVQHVLSVNHLKQHRDYPASRPITDLEDLALHGLVDFANDDNPPARLRDLLVHNPILTAPWHQPGHEWHHAAWRLDDSFDRQLQWTGPGDHDVYSAPLPSDTDLYRWIESQMGPGLTLSRVEMTKSTTMLRAFKAQVERSAKKRGDPNTTNTVAADPANPVAADATNPFNKDFGAGDPDKQGMLDRLKTQFAETPDGVNYVNVLVAWHGCDEAVADNITATGTANLSSPNDPGFFGAGIYLTPQTSYAAGYSTRLLTGNWRQPNADGEHVMLLCAVSVGLAYPITRRADYPSSGQNKCTKFWGKKLETGCDTHYIQVTKHMGYQSTRAPTPGTFDFEEYVVSQEAQVLPFAKVFVKVDRVVLASQLTTP</sequence>
<feature type="region of interest" description="Disordered" evidence="2">
    <location>
        <begin position="1284"/>
        <end position="1317"/>
    </location>
</feature>
<name>F2UPJ7_SALR5</name>
<evidence type="ECO:0000259" key="3">
    <source>
        <dbReference type="Pfam" id="PF00644"/>
    </source>
</evidence>
<accession>F2UPJ7</accession>
<keyword evidence="5" id="KW-1185">Reference proteome</keyword>
<feature type="compositionally biased region" description="Polar residues" evidence="2">
    <location>
        <begin position="461"/>
        <end position="488"/>
    </location>
</feature>
<dbReference type="InterPro" id="IPR032675">
    <property type="entry name" value="LRR_dom_sf"/>
</dbReference>
<dbReference type="Pfam" id="PF08477">
    <property type="entry name" value="Roc"/>
    <property type="match status" value="1"/>
</dbReference>